<reference evidence="2 3" key="1">
    <citation type="journal article" date="2019" name="Commun. Biol.">
        <title>The bagworm genome reveals a unique fibroin gene that provides high tensile strength.</title>
        <authorList>
            <person name="Kono N."/>
            <person name="Nakamura H."/>
            <person name="Ohtoshi R."/>
            <person name="Tomita M."/>
            <person name="Numata K."/>
            <person name="Arakawa K."/>
        </authorList>
    </citation>
    <scope>NUCLEOTIDE SEQUENCE [LARGE SCALE GENOMIC DNA]</scope>
</reference>
<protein>
    <submittedName>
        <fullName evidence="2">Uncharacterized protein</fullName>
    </submittedName>
</protein>
<evidence type="ECO:0000313" key="3">
    <source>
        <dbReference type="Proteomes" id="UP000299102"/>
    </source>
</evidence>
<organism evidence="2 3">
    <name type="scientific">Eumeta variegata</name>
    <name type="common">Bagworm moth</name>
    <name type="synonym">Eumeta japonica</name>
    <dbReference type="NCBI Taxonomy" id="151549"/>
    <lineage>
        <taxon>Eukaryota</taxon>
        <taxon>Metazoa</taxon>
        <taxon>Ecdysozoa</taxon>
        <taxon>Arthropoda</taxon>
        <taxon>Hexapoda</taxon>
        <taxon>Insecta</taxon>
        <taxon>Pterygota</taxon>
        <taxon>Neoptera</taxon>
        <taxon>Endopterygota</taxon>
        <taxon>Lepidoptera</taxon>
        <taxon>Glossata</taxon>
        <taxon>Ditrysia</taxon>
        <taxon>Tineoidea</taxon>
        <taxon>Psychidae</taxon>
        <taxon>Oiketicinae</taxon>
        <taxon>Eumeta</taxon>
    </lineage>
</organism>
<dbReference type="AlphaFoldDB" id="A0A4C1XVE6"/>
<dbReference type="Proteomes" id="UP000299102">
    <property type="component" value="Unassembled WGS sequence"/>
</dbReference>
<gene>
    <name evidence="2" type="ORF">EVAR_49957_1</name>
</gene>
<accession>A0A4C1XVE6</accession>
<dbReference type="EMBL" id="BGZK01000973">
    <property type="protein sequence ID" value="GBP66982.1"/>
    <property type="molecule type" value="Genomic_DNA"/>
</dbReference>
<feature type="region of interest" description="Disordered" evidence="1">
    <location>
        <begin position="1"/>
        <end position="34"/>
    </location>
</feature>
<name>A0A4C1XVE6_EUMVA</name>
<evidence type="ECO:0000256" key="1">
    <source>
        <dbReference type="SAM" id="MobiDB-lite"/>
    </source>
</evidence>
<proteinExistence type="predicted"/>
<feature type="compositionally biased region" description="Basic and acidic residues" evidence="1">
    <location>
        <begin position="1"/>
        <end position="10"/>
    </location>
</feature>
<comment type="caution">
    <text evidence="2">The sequence shown here is derived from an EMBL/GenBank/DDBJ whole genome shotgun (WGS) entry which is preliminary data.</text>
</comment>
<keyword evidence="3" id="KW-1185">Reference proteome</keyword>
<sequence>MNDELFRLGDPRPPPPARHRPRPPPGPTFDSAGRTMPERREVLIVNSRACRCPAFSMLYKRILKLLPPNCEGCLSVRTDPKGRLRSPDWINEVRYLTDFFVCRLQSGPSDFLKVALDYGFLLCMGKMMDRWTAFRCSDLFIAAQASQVAVGAQLRRIYFFLCFSPCEDEGGEKPVMDSPCARAHGVCPIRTDKKPLKHNCACR</sequence>
<evidence type="ECO:0000313" key="2">
    <source>
        <dbReference type="EMBL" id="GBP66982.1"/>
    </source>
</evidence>